<dbReference type="SUPFAM" id="SSF49265">
    <property type="entry name" value="Fibronectin type III"/>
    <property type="match status" value="2"/>
</dbReference>
<dbReference type="InterPro" id="IPR003961">
    <property type="entry name" value="FN3_dom"/>
</dbReference>
<accession>A0A4P8Y1F5</accession>
<proteinExistence type="predicted"/>
<dbReference type="InterPro" id="IPR013783">
    <property type="entry name" value="Ig-like_fold"/>
</dbReference>
<sequence length="423" mass="47220">MKRLLSVCLSLCIMVSVFVSFGITASAKTTLKKTTVSVSNTSSGVNVSWKKVSGAKSYKLYRKASGAKKYSVVKKTNNKTVKYLDKKVSAGKTYSYQVVAVKGKETSKSKTKSITRLLAPKNVKVQSYVKNNYYVDKGYMDIDSAKLFVDNPGEPDNNVMGVKITWTKSKGANKYDIYRKIVGGKFEKIKTTGNTSAYVDEDIYYIDDDIDDDSCKVKKCYYKVVARRNKSTSLSSTVRKITYIDPRKVSTESYASGMFLGWGSSFNECIDGYKIYRSTNGKNGKYSLIAKLSKNTLEFTDKNVEFNKTYYYKMVAYKGSLNSVAIITKTQYKPMKTVNVSVGATDDSVKKSFEKAIKRSDLGDITVDDLKPYLRFTSLNNKIATISRDFVVTGVSKGQVKAKFDLLLDGKSYEAGFILINVN</sequence>
<evidence type="ECO:0000313" key="2">
    <source>
        <dbReference type="EMBL" id="QCT06988.1"/>
    </source>
</evidence>
<dbReference type="InterPro" id="IPR036116">
    <property type="entry name" value="FN3_sf"/>
</dbReference>
<evidence type="ECO:0000313" key="3">
    <source>
        <dbReference type="Proteomes" id="UP000301475"/>
    </source>
</evidence>
<evidence type="ECO:0008006" key="4">
    <source>
        <dbReference type="Google" id="ProtNLM"/>
    </source>
</evidence>
<dbReference type="Gene3D" id="2.60.40.10">
    <property type="entry name" value="Immunoglobulins"/>
    <property type="match status" value="3"/>
</dbReference>
<dbReference type="CDD" id="cd00063">
    <property type="entry name" value="FN3"/>
    <property type="match status" value="1"/>
</dbReference>
<reference evidence="2 3" key="1">
    <citation type="submission" date="2019-04" db="EMBL/GenBank/DDBJ databases">
        <authorList>
            <person name="Embree M."/>
            <person name="Gaffney J.R."/>
        </authorList>
    </citation>
    <scope>NUCLEOTIDE SEQUENCE [LARGE SCALE GENOMIC DNA]</scope>
    <source>
        <strain evidence="2 3">JE7A12</strain>
    </source>
</reference>
<dbReference type="RefSeq" id="WP_138157058.1">
    <property type="nucleotide sequence ID" value="NZ_CP039381.1"/>
</dbReference>
<feature type="chain" id="PRO_5020703924" description="Fibronectin type III domain-containing protein" evidence="1">
    <location>
        <begin position="28"/>
        <end position="423"/>
    </location>
</feature>
<dbReference type="Proteomes" id="UP000301475">
    <property type="component" value="Chromosome"/>
</dbReference>
<protein>
    <recommendedName>
        <fullName evidence="4">Fibronectin type III domain-containing protein</fullName>
    </recommendedName>
</protein>
<dbReference type="KEGG" id="ruj:E5Z56_06260"/>
<feature type="signal peptide" evidence="1">
    <location>
        <begin position="1"/>
        <end position="27"/>
    </location>
</feature>
<dbReference type="EMBL" id="CP039381">
    <property type="protein sequence ID" value="QCT06988.1"/>
    <property type="molecule type" value="Genomic_DNA"/>
</dbReference>
<dbReference type="AlphaFoldDB" id="A0A4P8Y1F5"/>
<name>A0A4P8Y1F5_9FIRM</name>
<organism evidence="2 3">
    <name type="scientific">Ruminococcus bovis</name>
    <dbReference type="NCBI Taxonomy" id="2564099"/>
    <lineage>
        <taxon>Bacteria</taxon>
        <taxon>Bacillati</taxon>
        <taxon>Bacillota</taxon>
        <taxon>Clostridia</taxon>
        <taxon>Eubacteriales</taxon>
        <taxon>Oscillospiraceae</taxon>
        <taxon>Ruminococcus</taxon>
    </lineage>
</organism>
<dbReference type="OrthoDB" id="1816440at2"/>
<keyword evidence="1" id="KW-0732">Signal</keyword>
<gene>
    <name evidence="2" type="ORF">E5Z56_06260</name>
</gene>
<keyword evidence="3" id="KW-1185">Reference proteome</keyword>
<evidence type="ECO:0000256" key="1">
    <source>
        <dbReference type="SAM" id="SignalP"/>
    </source>
</evidence>